<dbReference type="Proteomes" id="UP001472677">
    <property type="component" value="Unassembled WGS sequence"/>
</dbReference>
<dbReference type="PANTHER" id="PTHR47723:SF19">
    <property type="entry name" value="POLYNUCLEOTIDYL TRANSFERASE, RIBONUCLEASE H-LIKE SUPERFAMILY PROTEIN"/>
    <property type="match status" value="1"/>
</dbReference>
<name>A0ABR2CFH7_9ROSI</name>
<dbReference type="SUPFAM" id="SSF53098">
    <property type="entry name" value="Ribonuclease H-like"/>
    <property type="match status" value="1"/>
</dbReference>
<evidence type="ECO:0000259" key="1">
    <source>
        <dbReference type="Pfam" id="PF13456"/>
    </source>
</evidence>
<evidence type="ECO:0000313" key="2">
    <source>
        <dbReference type="EMBL" id="KAK8517568.1"/>
    </source>
</evidence>
<comment type="caution">
    <text evidence="2">The sequence shown here is derived from an EMBL/GenBank/DDBJ whole genome shotgun (WGS) entry which is preliminary data.</text>
</comment>
<dbReference type="InterPro" id="IPR044730">
    <property type="entry name" value="RNase_H-like_dom_plant"/>
</dbReference>
<dbReference type="PANTHER" id="PTHR47723">
    <property type="entry name" value="OS05G0353850 PROTEIN"/>
    <property type="match status" value="1"/>
</dbReference>
<evidence type="ECO:0000313" key="3">
    <source>
        <dbReference type="Proteomes" id="UP001472677"/>
    </source>
</evidence>
<organism evidence="2 3">
    <name type="scientific">Hibiscus sabdariffa</name>
    <name type="common">roselle</name>
    <dbReference type="NCBI Taxonomy" id="183260"/>
    <lineage>
        <taxon>Eukaryota</taxon>
        <taxon>Viridiplantae</taxon>
        <taxon>Streptophyta</taxon>
        <taxon>Embryophyta</taxon>
        <taxon>Tracheophyta</taxon>
        <taxon>Spermatophyta</taxon>
        <taxon>Magnoliopsida</taxon>
        <taxon>eudicotyledons</taxon>
        <taxon>Gunneridae</taxon>
        <taxon>Pentapetalae</taxon>
        <taxon>rosids</taxon>
        <taxon>malvids</taxon>
        <taxon>Malvales</taxon>
        <taxon>Malvaceae</taxon>
        <taxon>Malvoideae</taxon>
        <taxon>Hibiscus</taxon>
    </lineage>
</organism>
<feature type="domain" description="RNase H type-1" evidence="1">
    <location>
        <begin position="2"/>
        <end position="106"/>
    </location>
</feature>
<dbReference type="InterPro" id="IPR036397">
    <property type="entry name" value="RNaseH_sf"/>
</dbReference>
<dbReference type="InterPro" id="IPR053151">
    <property type="entry name" value="RNase_H-like"/>
</dbReference>
<proteinExistence type="predicted"/>
<dbReference type="Pfam" id="PF13456">
    <property type="entry name" value="RVT_3"/>
    <property type="match status" value="1"/>
</dbReference>
<reference evidence="2 3" key="1">
    <citation type="journal article" date="2024" name="G3 (Bethesda)">
        <title>Genome assembly of Hibiscus sabdariffa L. provides insights into metabolisms of medicinal natural products.</title>
        <authorList>
            <person name="Kim T."/>
        </authorList>
    </citation>
    <scope>NUCLEOTIDE SEQUENCE [LARGE SCALE GENOMIC DNA]</scope>
    <source>
        <strain evidence="2">TK-2024</strain>
        <tissue evidence="2">Old leaves</tissue>
    </source>
</reference>
<sequence length="131" mass="15105">MGSAGGVLQDHTRGFILAYHRKLGRTTILQAEFWGVFKGLKLAWFHSYERLIVHIDSSDVHQLLFILSPDNPFPLIRNITELFNETWFVEFSLILRKANVVVDHMTKIVSHQTSLLIVFETPPVSLIEILY</sequence>
<dbReference type="EMBL" id="JBBPBM010000055">
    <property type="protein sequence ID" value="KAK8517568.1"/>
    <property type="molecule type" value="Genomic_DNA"/>
</dbReference>
<dbReference type="Gene3D" id="3.30.420.10">
    <property type="entry name" value="Ribonuclease H-like superfamily/Ribonuclease H"/>
    <property type="match status" value="1"/>
</dbReference>
<accession>A0ABR2CFH7</accession>
<dbReference type="InterPro" id="IPR002156">
    <property type="entry name" value="RNaseH_domain"/>
</dbReference>
<gene>
    <name evidence="2" type="ORF">V6N12_016414</name>
</gene>
<dbReference type="InterPro" id="IPR012337">
    <property type="entry name" value="RNaseH-like_sf"/>
</dbReference>
<keyword evidence="3" id="KW-1185">Reference proteome</keyword>
<protein>
    <recommendedName>
        <fullName evidence="1">RNase H type-1 domain-containing protein</fullName>
    </recommendedName>
</protein>
<dbReference type="CDD" id="cd06222">
    <property type="entry name" value="RNase_H_like"/>
    <property type="match status" value="1"/>
</dbReference>